<organism evidence="1 2">
    <name type="scientific">Candidatus Synechococcus spongiarum</name>
    <dbReference type="NCBI Taxonomy" id="431041"/>
    <lineage>
        <taxon>Bacteria</taxon>
        <taxon>Bacillati</taxon>
        <taxon>Cyanobacteriota</taxon>
        <taxon>Cyanophyceae</taxon>
        <taxon>Synechococcales</taxon>
        <taxon>Synechococcaceae</taxon>
        <taxon>Synechococcus</taxon>
    </lineage>
</organism>
<reference evidence="2" key="1">
    <citation type="submission" date="2016-02" db="EMBL/GenBank/DDBJ databases">
        <authorList>
            <person name="liu f."/>
        </authorList>
    </citation>
    <scope>NUCLEOTIDE SEQUENCE [LARGE SCALE GENOMIC DNA]</scope>
</reference>
<evidence type="ECO:0000313" key="2">
    <source>
        <dbReference type="Proteomes" id="UP000182631"/>
    </source>
</evidence>
<accession>A0A165B1I9</accession>
<gene>
    <name evidence="1" type="ORF">FLM9_20</name>
</gene>
<dbReference type="EMBL" id="FITM01000003">
    <property type="protein sequence ID" value="SAY38240.1"/>
    <property type="molecule type" value="Genomic_DNA"/>
</dbReference>
<keyword evidence="2" id="KW-1185">Reference proteome</keyword>
<protein>
    <submittedName>
        <fullName evidence="1">Uncharacterized protein</fullName>
    </submittedName>
</protein>
<dbReference type="Proteomes" id="UP000182631">
    <property type="component" value="Unassembled WGS sequence"/>
</dbReference>
<name>A0A165B1I9_9SYNE</name>
<dbReference type="AlphaFoldDB" id="A0A165B1I9"/>
<proteinExistence type="predicted"/>
<sequence>MPPRRGTAFGCSRDLWSAGLAVAEGLEAMGKGAVGLV</sequence>
<evidence type="ECO:0000313" key="1">
    <source>
        <dbReference type="EMBL" id="SAY38240.1"/>
    </source>
</evidence>